<dbReference type="CDD" id="cd12148">
    <property type="entry name" value="fungal_TF_MHR"/>
    <property type="match status" value="1"/>
</dbReference>
<evidence type="ECO:0008006" key="4">
    <source>
        <dbReference type="Google" id="ProtNLM"/>
    </source>
</evidence>
<sequence length="128" mass="14291">MRTAQHLRTHDEATDSKCTVFEGEMRRRLCWSMMLFDNRMSDIASSNSFLQVPIWNCETPLNVSDSELQKGMKEAPVVTSKVSDCIVAVVRSELGDHVRRSATHVDYINSRPGLTTKVPSDGESGDTS</sequence>
<name>A0AAJ0CL90_9HYPO</name>
<feature type="region of interest" description="Disordered" evidence="1">
    <location>
        <begin position="109"/>
        <end position="128"/>
    </location>
</feature>
<protein>
    <recommendedName>
        <fullName evidence="4">Transcription factor domain-containing protein</fullName>
    </recommendedName>
</protein>
<keyword evidence="3" id="KW-1185">Reference proteome</keyword>
<gene>
    <name evidence="2" type="ORF">QQS21_008445</name>
</gene>
<proteinExistence type="predicted"/>
<evidence type="ECO:0000313" key="3">
    <source>
        <dbReference type="Proteomes" id="UP001251528"/>
    </source>
</evidence>
<evidence type="ECO:0000313" key="2">
    <source>
        <dbReference type="EMBL" id="KAK2593868.1"/>
    </source>
</evidence>
<dbReference type="EMBL" id="JASWJB010000192">
    <property type="protein sequence ID" value="KAK2593868.1"/>
    <property type="molecule type" value="Genomic_DNA"/>
</dbReference>
<dbReference type="AlphaFoldDB" id="A0AAJ0CL90"/>
<organism evidence="2 3">
    <name type="scientific">Conoideocrella luteorostrata</name>
    <dbReference type="NCBI Taxonomy" id="1105319"/>
    <lineage>
        <taxon>Eukaryota</taxon>
        <taxon>Fungi</taxon>
        <taxon>Dikarya</taxon>
        <taxon>Ascomycota</taxon>
        <taxon>Pezizomycotina</taxon>
        <taxon>Sordariomycetes</taxon>
        <taxon>Hypocreomycetidae</taxon>
        <taxon>Hypocreales</taxon>
        <taxon>Clavicipitaceae</taxon>
        <taxon>Conoideocrella</taxon>
    </lineage>
</organism>
<reference evidence="2" key="1">
    <citation type="submission" date="2023-06" db="EMBL/GenBank/DDBJ databases">
        <title>Conoideocrella luteorostrata (Hypocreales: Clavicipitaceae), a potential biocontrol fungus for elongate hemlock scale in United States Christmas tree production areas.</title>
        <authorList>
            <person name="Barrett H."/>
            <person name="Lovett B."/>
            <person name="Macias A.M."/>
            <person name="Stajich J.E."/>
            <person name="Kasson M.T."/>
        </authorList>
    </citation>
    <scope>NUCLEOTIDE SEQUENCE</scope>
    <source>
        <strain evidence="2">ARSEF 14590</strain>
    </source>
</reference>
<evidence type="ECO:0000256" key="1">
    <source>
        <dbReference type="SAM" id="MobiDB-lite"/>
    </source>
</evidence>
<comment type="caution">
    <text evidence="2">The sequence shown here is derived from an EMBL/GenBank/DDBJ whole genome shotgun (WGS) entry which is preliminary data.</text>
</comment>
<accession>A0AAJ0CL90</accession>
<dbReference type="Proteomes" id="UP001251528">
    <property type="component" value="Unassembled WGS sequence"/>
</dbReference>